<proteinExistence type="predicted"/>
<dbReference type="Proteomes" id="UP000054279">
    <property type="component" value="Unassembled WGS sequence"/>
</dbReference>
<name>A0A0C9UGI8_SPHS4</name>
<evidence type="ECO:0000313" key="3">
    <source>
        <dbReference type="Proteomes" id="UP000054279"/>
    </source>
</evidence>
<feature type="region of interest" description="Disordered" evidence="1">
    <location>
        <begin position="33"/>
        <end position="52"/>
    </location>
</feature>
<keyword evidence="3" id="KW-1185">Reference proteome</keyword>
<feature type="non-terminal residue" evidence="2">
    <location>
        <position position="250"/>
    </location>
</feature>
<feature type="region of interest" description="Disordered" evidence="1">
    <location>
        <begin position="85"/>
        <end position="108"/>
    </location>
</feature>
<dbReference type="OrthoDB" id="3200967at2759"/>
<reference evidence="2 3" key="1">
    <citation type="submission" date="2014-06" db="EMBL/GenBank/DDBJ databases">
        <title>Evolutionary Origins and Diversification of the Mycorrhizal Mutualists.</title>
        <authorList>
            <consortium name="DOE Joint Genome Institute"/>
            <consortium name="Mycorrhizal Genomics Consortium"/>
            <person name="Kohler A."/>
            <person name="Kuo A."/>
            <person name="Nagy L.G."/>
            <person name="Floudas D."/>
            <person name="Copeland A."/>
            <person name="Barry K.W."/>
            <person name="Cichocki N."/>
            <person name="Veneault-Fourrey C."/>
            <person name="LaButti K."/>
            <person name="Lindquist E.A."/>
            <person name="Lipzen A."/>
            <person name="Lundell T."/>
            <person name="Morin E."/>
            <person name="Murat C."/>
            <person name="Riley R."/>
            <person name="Ohm R."/>
            <person name="Sun H."/>
            <person name="Tunlid A."/>
            <person name="Henrissat B."/>
            <person name="Grigoriev I.V."/>
            <person name="Hibbett D.S."/>
            <person name="Martin F."/>
        </authorList>
    </citation>
    <scope>NUCLEOTIDE SEQUENCE [LARGE SCALE GENOMIC DNA]</scope>
    <source>
        <strain evidence="2 3">SS14</strain>
    </source>
</reference>
<dbReference type="EMBL" id="KN837479">
    <property type="protein sequence ID" value="KIJ24541.1"/>
    <property type="molecule type" value="Genomic_DNA"/>
</dbReference>
<evidence type="ECO:0008006" key="4">
    <source>
        <dbReference type="Google" id="ProtNLM"/>
    </source>
</evidence>
<accession>A0A0C9UGI8</accession>
<evidence type="ECO:0000313" key="2">
    <source>
        <dbReference type="EMBL" id="KIJ24541.1"/>
    </source>
</evidence>
<feature type="compositionally biased region" description="Basic residues" evidence="1">
    <location>
        <begin position="10"/>
        <end position="19"/>
    </location>
</feature>
<organism evidence="2 3">
    <name type="scientific">Sphaerobolus stellatus (strain SS14)</name>
    <dbReference type="NCBI Taxonomy" id="990650"/>
    <lineage>
        <taxon>Eukaryota</taxon>
        <taxon>Fungi</taxon>
        <taxon>Dikarya</taxon>
        <taxon>Basidiomycota</taxon>
        <taxon>Agaricomycotina</taxon>
        <taxon>Agaricomycetes</taxon>
        <taxon>Phallomycetidae</taxon>
        <taxon>Geastrales</taxon>
        <taxon>Sphaerobolaceae</taxon>
        <taxon>Sphaerobolus</taxon>
    </lineage>
</organism>
<dbReference type="HOGENOM" id="CLU_097394_0_0_1"/>
<evidence type="ECO:0000256" key="1">
    <source>
        <dbReference type="SAM" id="MobiDB-lite"/>
    </source>
</evidence>
<gene>
    <name evidence="2" type="ORF">M422DRAFT_274647</name>
</gene>
<protein>
    <recommendedName>
        <fullName evidence="4">CxC1-like cysteine cluster associated with KDZ transposases domain-containing protein</fullName>
    </recommendedName>
</protein>
<sequence>MSSKPLAGSRRPKRTHQKKKALDYAIKLPDNVDLSRQVRDSPHLPQASRKGTMVAMPFNQTYFQSRNLPLQSSIGGMGRLAKRLKTDHPQRPPSPANSPGPMTGGEDDGWGLDLAAIKEYQASQDVLRKKERREHYKARYRRKKQSQHRRWLEDIVPSLVPLYQRWLHETDTGRVELSSSPWLEVETRPCTCAQTPHKHSLVVGYWNRLENLDLTICQCKPASEQLMIRGLLGCAPMRPSIAFDINLLDL</sequence>
<dbReference type="AlphaFoldDB" id="A0A0C9UGI8"/>
<feature type="region of interest" description="Disordered" evidence="1">
    <location>
        <begin position="1"/>
        <end position="24"/>
    </location>
</feature>